<reference evidence="4" key="1">
    <citation type="journal article" date="2008" name="Nature">
        <title>The amphioxus genome and the evolution of the chordate karyotype.</title>
        <authorList>
            <consortium name="US DOE Joint Genome Institute (JGI-PGF)"/>
            <person name="Putnam N.H."/>
            <person name="Butts T."/>
            <person name="Ferrier D.E.K."/>
            <person name="Furlong R.F."/>
            <person name="Hellsten U."/>
            <person name="Kawashima T."/>
            <person name="Robinson-Rechavi M."/>
            <person name="Shoguchi E."/>
            <person name="Terry A."/>
            <person name="Yu J.-K."/>
            <person name="Benito-Gutierrez E.L."/>
            <person name="Dubchak I."/>
            <person name="Garcia-Fernandez J."/>
            <person name="Gibson-Brown J.J."/>
            <person name="Grigoriev I.V."/>
            <person name="Horton A.C."/>
            <person name="de Jong P.J."/>
            <person name="Jurka J."/>
            <person name="Kapitonov V.V."/>
            <person name="Kohara Y."/>
            <person name="Kuroki Y."/>
            <person name="Lindquist E."/>
            <person name="Lucas S."/>
            <person name="Osoegawa K."/>
            <person name="Pennacchio L.A."/>
            <person name="Salamov A.A."/>
            <person name="Satou Y."/>
            <person name="Sauka-Spengler T."/>
            <person name="Schmutz J."/>
            <person name="Shin-I T."/>
            <person name="Toyoda A."/>
            <person name="Bronner-Fraser M."/>
            <person name="Fujiyama A."/>
            <person name="Holland L.Z."/>
            <person name="Holland P.W.H."/>
            <person name="Satoh N."/>
            <person name="Rokhsar D.S."/>
        </authorList>
    </citation>
    <scope>NUCLEOTIDE SEQUENCE [LARGE SCALE GENOMIC DNA]</scope>
    <source>
        <strain evidence="4">S238N-H82</strain>
        <tissue evidence="4">Testes</tissue>
    </source>
</reference>
<dbReference type="PANTHER" id="PTHR18860">
    <property type="entry name" value="14-3-3 PROTEIN"/>
    <property type="match status" value="1"/>
</dbReference>
<name>C3ZWQ8_BRAFL</name>
<dbReference type="PIRSF" id="PIRSF000868">
    <property type="entry name" value="14-3-3"/>
    <property type="match status" value="1"/>
</dbReference>
<proteinExistence type="inferred from homology"/>
<dbReference type="eggNOG" id="KOG0841">
    <property type="taxonomic scope" value="Eukaryota"/>
</dbReference>
<dbReference type="PRINTS" id="PR00305">
    <property type="entry name" value="1433ZETA"/>
</dbReference>
<dbReference type="InParanoid" id="C3ZWQ8"/>
<comment type="similarity">
    <text evidence="1">Belongs to the 14-3-3 family.</text>
</comment>
<dbReference type="CDD" id="cd08774">
    <property type="entry name" value="14-3-3"/>
    <property type="match status" value="1"/>
</dbReference>
<dbReference type="STRING" id="7739.C3ZWQ8"/>
<accession>C3ZWQ8</accession>
<gene>
    <name evidence="4" type="ORF">BRAFLDRAFT_61938</name>
</gene>
<dbReference type="InterPro" id="IPR023410">
    <property type="entry name" value="14-3-3_domain"/>
</dbReference>
<sequence>MAECMKERVETNPVLSAEERDLLSEAYKNAVGSRRSAWRTLTPVEQSEAATWLRERVETEIKELCGDVLTLVDKLLGSETLEYEAQVFYYKMKGDYYRYLVEVSDGEDRANKAKKAKKAYEQAWAAAKPLRATNPVKLELALNVSVFHYEILNQVDSACTMAKEAFDAALADESPDCNYGDSQAIMIQLRGNLTLWQSETNAED</sequence>
<dbReference type="Pfam" id="PF00244">
    <property type="entry name" value="14-3-3"/>
    <property type="match status" value="1"/>
</dbReference>
<dbReference type="SUPFAM" id="SSF48445">
    <property type="entry name" value="14-3-3 protein"/>
    <property type="match status" value="1"/>
</dbReference>
<dbReference type="Gene3D" id="1.20.190.20">
    <property type="entry name" value="14-3-3 domain"/>
    <property type="match status" value="1"/>
</dbReference>
<feature type="site" description="Interaction with phosphoserine on interacting protein" evidence="2">
    <location>
        <position position="35"/>
    </location>
</feature>
<dbReference type="InterPro" id="IPR036815">
    <property type="entry name" value="14-3-3_dom_sf"/>
</dbReference>
<protein>
    <recommendedName>
        <fullName evidence="3">14-3-3 domain-containing protein</fullName>
    </recommendedName>
</protein>
<feature type="site" description="Interaction with phosphoserine on interacting protein" evidence="2">
    <location>
        <position position="98"/>
    </location>
</feature>
<feature type="domain" description="14-3-3" evidence="3">
    <location>
        <begin position="1"/>
        <end position="204"/>
    </location>
</feature>
<dbReference type="EMBL" id="GG666702">
    <property type="protein sequence ID" value="EEN43040.1"/>
    <property type="molecule type" value="Genomic_DNA"/>
</dbReference>
<evidence type="ECO:0000256" key="2">
    <source>
        <dbReference type="PIRSR" id="PIRSR000868-1"/>
    </source>
</evidence>
<evidence type="ECO:0000259" key="3">
    <source>
        <dbReference type="SMART" id="SM00101"/>
    </source>
</evidence>
<dbReference type="InterPro" id="IPR000308">
    <property type="entry name" value="14-3-3"/>
</dbReference>
<organism>
    <name type="scientific">Branchiostoma floridae</name>
    <name type="common">Florida lancelet</name>
    <name type="synonym">Amphioxus</name>
    <dbReference type="NCBI Taxonomy" id="7739"/>
    <lineage>
        <taxon>Eukaryota</taxon>
        <taxon>Metazoa</taxon>
        <taxon>Chordata</taxon>
        <taxon>Cephalochordata</taxon>
        <taxon>Leptocardii</taxon>
        <taxon>Amphioxiformes</taxon>
        <taxon>Branchiostomatidae</taxon>
        <taxon>Branchiostoma</taxon>
    </lineage>
</organism>
<evidence type="ECO:0000256" key="1">
    <source>
        <dbReference type="ARBA" id="ARBA00006141"/>
    </source>
</evidence>
<dbReference type="SMART" id="SM00101">
    <property type="entry name" value="14_3_3"/>
    <property type="match status" value="1"/>
</dbReference>
<evidence type="ECO:0000313" key="4">
    <source>
        <dbReference type="EMBL" id="EEN43040.1"/>
    </source>
</evidence>
<dbReference type="AlphaFoldDB" id="C3ZWQ8"/>